<keyword evidence="4" id="KW-1185">Reference proteome</keyword>
<evidence type="ECO:0000313" key="3">
    <source>
        <dbReference type="EMBL" id="AOV59032.1"/>
    </source>
</evidence>
<dbReference type="EMBL" id="KU686199">
    <property type="protein sequence ID" value="AOV59032.1"/>
    <property type="molecule type" value="Genomic_DNA"/>
</dbReference>
<organism evidence="3 4">
    <name type="scientific">Synechococcus phage S-CAM3</name>
    <dbReference type="NCBI Taxonomy" id="1883366"/>
    <lineage>
        <taxon>Viruses</taxon>
        <taxon>Duplodnaviria</taxon>
        <taxon>Heunggongvirae</taxon>
        <taxon>Uroviricota</taxon>
        <taxon>Caudoviricetes</taxon>
        <taxon>Pantevenvirales</taxon>
        <taxon>Kyanoviridae</taxon>
        <taxon>Charybdisvirus</taxon>
        <taxon>Charybdisvirus scam3</taxon>
    </lineage>
</organism>
<gene>
    <name evidence="3" type="ORF">C421010_049</name>
    <name evidence="1" type="ORF">S250808_049</name>
    <name evidence="2" type="ORF">T040910_049</name>
</gene>
<proteinExistence type="predicted"/>
<reference evidence="4 5" key="1">
    <citation type="journal article" date="2016" name="Virology">
        <title>The genomic content and context of auxiliary metabolic genes in marine cyanomyoviruses.</title>
        <authorList>
            <person name="Crummett L.T."/>
            <person name="Puxty R.J."/>
            <person name="Weihe C."/>
            <person name="Marston M.F."/>
            <person name="Martiny J.B."/>
        </authorList>
    </citation>
    <scope>NUCLEOTIDE SEQUENCE [LARGE SCALE GENOMIC DNA]</scope>
    <source>
        <strain evidence="1">0808SB25</strain>
        <strain evidence="2">0910TB04</strain>
        <strain evidence="3">1010CC42</strain>
    </source>
</reference>
<accession>A0A1D8KK34</accession>
<dbReference type="KEGG" id="vg:30306339"/>
<dbReference type="Proteomes" id="UP000240920">
    <property type="component" value="Segment"/>
</dbReference>
<dbReference type="Proteomes" id="UP000240804">
    <property type="component" value="Segment"/>
</dbReference>
<evidence type="ECO:0000313" key="1">
    <source>
        <dbReference type="EMBL" id="AOV58554.1"/>
    </source>
</evidence>
<dbReference type="Proteomes" id="UP000204537">
    <property type="component" value="Segment"/>
</dbReference>
<sequence length="54" mass="6143">MTTKYQVTIKSQSGTFNQQHIVSRKAAQTIADYINNNGYSNFNDVESVEIQPYV</sequence>
<name>A0A1D8KK34_9CAUD</name>
<dbReference type="EMBL" id="KU686198">
    <property type="protein sequence ID" value="AOV58793.1"/>
    <property type="molecule type" value="Genomic_DNA"/>
</dbReference>
<evidence type="ECO:0000313" key="2">
    <source>
        <dbReference type="EMBL" id="AOV58793.1"/>
    </source>
</evidence>
<dbReference type="RefSeq" id="YP_009321312.1">
    <property type="nucleotide sequence ID" value="NC_031906.1"/>
</dbReference>
<evidence type="ECO:0000313" key="4">
    <source>
        <dbReference type="Proteomes" id="UP000204537"/>
    </source>
</evidence>
<evidence type="ECO:0000313" key="5">
    <source>
        <dbReference type="Proteomes" id="UP000240804"/>
    </source>
</evidence>
<protein>
    <submittedName>
        <fullName evidence="3">Uncharacterized protein</fullName>
    </submittedName>
</protein>
<dbReference type="GeneID" id="30306339"/>
<dbReference type="EMBL" id="KU686197">
    <property type="protein sequence ID" value="AOV58554.1"/>
    <property type="molecule type" value="Genomic_DNA"/>
</dbReference>